<accession>A0ABT8MAE0</accession>
<feature type="transmembrane region" description="Helical" evidence="1">
    <location>
        <begin position="90"/>
        <end position="111"/>
    </location>
</feature>
<dbReference type="RefSeq" id="WP_301663995.1">
    <property type="nucleotide sequence ID" value="NZ_VCYH01000005.1"/>
</dbReference>
<protein>
    <submittedName>
        <fullName evidence="2">DUF3267 domain-containing protein</fullName>
    </submittedName>
</protein>
<dbReference type="Pfam" id="PF11667">
    <property type="entry name" value="DUF3267"/>
    <property type="match status" value="1"/>
</dbReference>
<evidence type="ECO:0000313" key="2">
    <source>
        <dbReference type="EMBL" id="MDN7024869.1"/>
    </source>
</evidence>
<dbReference type="EMBL" id="VCYH01000005">
    <property type="protein sequence ID" value="MDN7024869.1"/>
    <property type="molecule type" value="Genomic_DNA"/>
</dbReference>
<feature type="transmembrane region" description="Helical" evidence="1">
    <location>
        <begin position="63"/>
        <end position="83"/>
    </location>
</feature>
<keyword evidence="1" id="KW-0812">Transmembrane</keyword>
<comment type="caution">
    <text evidence="2">The sequence shown here is derived from an EMBL/GenBank/DDBJ whole genome shotgun (WGS) entry which is preliminary data.</text>
</comment>
<organism evidence="2 3">
    <name type="scientific">Methanoculleus frigidifontis</name>
    <dbReference type="NCBI Taxonomy" id="2584085"/>
    <lineage>
        <taxon>Archaea</taxon>
        <taxon>Methanobacteriati</taxon>
        <taxon>Methanobacteriota</taxon>
        <taxon>Stenosarchaea group</taxon>
        <taxon>Methanomicrobia</taxon>
        <taxon>Methanomicrobiales</taxon>
        <taxon>Methanomicrobiaceae</taxon>
        <taxon>Methanoculleus</taxon>
    </lineage>
</organism>
<feature type="transmembrane region" description="Helical" evidence="1">
    <location>
        <begin position="20"/>
        <end position="43"/>
    </location>
</feature>
<proteinExistence type="predicted"/>
<dbReference type="InterPro" id="IPR021683">
    <property type="entry name" value="DUF3267"/>
</dbReference>
<name>A0ABT8MAE0_9EURY</name>
<keyword evidence="1" id="KW-1133">Transmembrane helix</keyword>
<reference evidence="2" key="1">
    <citation type="submission" date="2019-05" db="EMBL/GenBank/DDBJ databases">
        <title>Methanoculleus sp. FWC-SCC1, a methanogenic archaeon isolated from deep marine cold seep.</title>
        <authorList>
            <person name="Chen Y.-W."/>
            <person name="Chen S.-C."/>
            <person name="Teng N.-H."/>
            <person name="Lai M.-C."/>
        </authorList>
    </citation>
    <scope>NUCLEOTIDE SEQUENCE</scope>
    <source>
        <strain evidence="2">FWC-SCC1</strain>
    </source>
</reference>
<evidence type="ECO:0000313" key="3">
    <source>
        <dbReference type="Proteomes" id="UP001168338"/>
    </source>
</evidence>
<feature type="transmembrane region" description="Helical" evidence="1">
    <location>
        <begin position="123"/>
        <end position="143"/>
    </location>
</feature>
<gene>
    <name evidence="2" type="ORF">FGU65_08210</name>
</gene>
<sequence length="197" mass="20416">MVQPAMQEIGRLDLSTKRNLILLQVAGFIVLLAAGFLALQAAILLRPDIPAEASFTLSGSEGLAAIAAALAVLIGATTVLVAVHEGVHALFFWLVTGKRPYFGVTGFYAYVGAPPGVAITRNRYLGIALAPLLVVTLAGLLLLPAVPLIALPPLLLLLILNAAGSVGDLIASCWLLRYPPSVLVGDQGVAVVVIRPA</sequence>
<keyword evidence="1" id="KW-0472">Membrane</keyword>
<evidence type="ECO:0000256" key="1">
    <source>
        <dbReference type="SAM" id="Phobius"/>
    </source>
</evidence>
<dbReference type="Proteomes" id="UP001168338">
    <property type="component" value="Unassembled WGS sequence"/>
</dbReference>
<feature type="transmembrane region" description="Helical" evidence="1">
    <location>
        <begin position="155"/>
        <end position="177"/>
    </location>
</feature>
<keyword evidence="3" id="KW-1185">Reference proteome</keyword>